<evidence type="ECO:0000313" key="1">
    <source>
        <dbReference type="EMBL" id="HAC9822418.1"/>
    </source>
</evidence>
<sequence>MKSKIHSSGTSGTKRVLKTDIALPLLCWVFTSPFSNWTDKFFTGTEVPEGSLPGLEQAPEAIFRFVLNDEGFDVGFDAVGMDLCCFSTPLSTMPTKNLDDEETLSRLTGDVIHGVLLSLPEYIEMPDRLVYQLTDEVMAFNSHCGNGILHGWTTAQELWRNEILPRTTILMQQTSVIH</sequence>
<dbReference type="AlphaFoldDB" id="A0A708H049"/>
<reference evidence="1" key="2">
    <citation type="submission" date="2019-08" db="EMBL/GenBank/DDBJ databases">
        <authorList>
            <consortium name="NCBI Pathogen Detection Project"/>
        </authorList>
    </citation>
    <scope>NUCLEOTIDE SEQUENCE</scope>
    <source>
        <strain evidence="4">373DRC</strain>
        <strain evidence="1">D14916</strain>
        <strain evidence="2">I32</strain>
        <strain evidence="3">Typhimurium</strain>
    </source>
</reference>
<evidence type="ECO:0000313" key="4">
    <source>
        <dbReference type="EMBL" id="HAF0198239.1"/>
    </source>
</evidence>
<comment type="caution">
    <text evidence="1">The sequence shown here is derived from an EMBL/GenBank/DDBJ whole genome shotgun (WGS) entry which is preliminary data.</text>
</comment>
<dbReference type="EMBL" id="DAANHM010000037">
    <property type="protein sequence ID" value="HAC9896295.1"/>
    <property type="molecule type" value="Genomic_DNA"/>
</dbReference>
<reference evidence="1" key="1">
    <citation type="journal article" date="2018" name="Genome Biol.">
        <title>SKESA: strategic k-mer extension for scrupulous assemblies.</title>
        <authorList>
            <person name="Souvorov A."/>
            <person name="Agarwala R."/>
            <person name="Lipman D.J."/>
        </authorList>
    </citation>
    <scope>NUCLEOTIDE SEQUENCE</scope>
    <source>
        <strain evidence="4">373DRC</strain>
        <strain evidence="1">D14916</strain>
        <strain evidence="2">I32</strain>
        <strain evidence="3">Typhimurium</strain>
    </source>
</reference>
<organism evidence="1">
    <name type="scientific">Salmonella typhimurium</name>
    <dbReference type="NCBI Taxonomy" id="90371"/>
    <lineage>
        <taxon>Bacteria</taxon>
        <taxon>Pseudomonadati</taxon>
        <taxon>Pseudomonadota</taxon>
        <taxon>Gammaproteobacteria</taxon>
        <taxon>Enterobacterales</taxon>
        <taxon>Enterobacteriaceae</taxon>
        <taxon>Salmonella</taxon>
    </lineage>
</organism>
<gene>
    <name evidence="1" type="ORF">G0L07_11650</name>
    <name evidence="2" type="ORF">G0L24_19890</name>
    <name evidence="3" type="ORF">G1O83_23585</name>
    <name evidence="4" type="ORF">GTH89_21360</name>
</gene>
<protein>
    <submittedName>
        <fullName evidence="1">Uncharacterized protein</fullName>
    </submittedName>
</protein>
<name>A0A708H049_SALTM</name>
<evidence type="ECO:0000313" key="3">
    <source>
        <dbReference type="EMBL" id="HAD3314391.1"/>
    </source>
</evidence>
<evidence type="ECO:0000313" key="2">
    <source>
        <dbReference type="EMBL" id="HAC9896295.1"/>
    </source>
</evidence>
<dbReference type="EMBL" id="DAAOJG010000030">
    <property type="protein sequence ID" value="HAD3314391.1"/>
    <property type="molecule type" value="Genomic_DNA"/>
</dbReference>
<proteinExistence type="predicted"/>
<accession>A0A708H049</accession>
<dbReference type="EMBL" id="DAATUV010000037">
    <property type="protein sequence ID" value="HAF0198239.1"/>
    <property type="molecule type" value="Genomic_DNA"/>
</dbReference>
<dbReference type="EMBL" id="DAANGX010000034">
    <property type="protein sequence ID" value="HAC9822418.1"/>
    <property type="molecule type" value="Genomic_DNA"/>
</dbReference>